<sequence>MDEKTLRARIWRRYVATNGLSYKDGASVKKWLPHSDMLVFTHGDLVPRIIIVGDAGRITAVLDWEYVGWYLDYWEYM</sequence>
<proteinExistence type="predicted"/>
<dbReference type="Gene3D" id="3.90.1200.10">
    <property type="match status" value="1"/>
</dbReference>
<reference evidence="2 3" key="1">
    <citation type="journal article" date="2016" name="Appl. Microbiol. Biotechnol.">
        <title>Characterization of T-DNA insertion mutants with decreased virulence in the entomopathogenic fungus Beauveria bassiana JEF-007.</title>
        <authorList>
            <person name="Kim S."/>
            <person name="Lee S.J."/>
            <person name="Nai Y.S."/>
            <person name="Yu J.S."/>
            <person name="Lee M.R."/>
            <person name="Yang Y.T."/>
            <person name="Kim J.S."/>
        </authorList>
    </citation>
    <scope>NUCLEOTIDE SEQUENCE [LARGE SCALE GENOMIC DNA]</scope>
    <source>
        <strain evidence="2 3">JEF-007</strain>
    </source>
</reference>
<evidence type="ECO:0000313" key="2">
    <source>
        <dbReference type="EMBL" id="PMB67482.1"/>
    </source>
</evidence>
<dbReference type="InterPro" id="IPR011009">
    <property type="entry name" value="Kinase-like_dom_sf"/>
</dbReference>
<dbReference type="Pfam" id="PF01636">
    <property type="entry name" value="APH"/>
    <property type="match status" value="1"/>
</dbReference>
<feature type="domain" description="Aminoglycoside phosphotransferase" evidence="1">
    <location>
        <begin position="29"/>
        <end position="69"/>
    </location>
</feature>
<gene>
    <name evidence="2" type="ORF">BM221_007150</name>
</gene>
<dbReference type="EMBL" id="MRVG01000007">
    <property type="protein sequence ID" value="PMB67482.1"/>
    <property type="molecule type" value="Genomic_DNA"/>
</dbReference>
<organism evidence="2 3">
    <name type="scientific">Beauveria bassiana</name>
    <name type="common">White muscardine disease fungus</name>
    <name type="synonym">Tritirachium shiotae</name>
    <dbReference type="NCBI Taxonomy" id="176275"/>
    <lineage>
        <taxon>Eukaryota</taxon>
        <taxon>Fungi</taxon>
        <taxon>Dikarya</taxon>
        <taxon>Ascomycota</taxon>
        <taxon>Pezizomycotina</taxon>
        <taxon>Sordariomycetes</taxon>
        <taxon>Hypocreomycetidae</taxon>
        <taxon>Hypocreales</taxon>
        <taxon>Cordycipitaceae</taxon>
        <taxon>Beauveria</taxon>
    </lineage>
</organism>
<dbReference type="SUPFAM" id="SSF56112">
    <property type="entry name" value="Protein kinase-like (PK-like)"/>
    <property type="match status" value="1"/>
</dbReference>
<protein>
    <recommendedName>
        <fullName evidence="1">Aminoglycoside phosphotransferase domain-containing protein</fullName>
    </recommendedName>
</protein>
<dbReference type="Proteomes" id="UP000235728">
    <property type="component" value="Unassembled WGS sequence"/>
</dbReference>
<name>A0A2N6NJN9_BEABA</name>
<comment type="caution">
    <text evidence="2">The sequence shown here is derived from an EMBL/GenBank/DDBJ whole genome shotgun (WGS) entry which is preliminary data.</text>
</comment>
<dbReference type="AlphaFoldDB" id="A0A2N6NJN9"/>
<evidence type="ECO:0000313" key="3">
    <source>
        <dbReference type="Proteomes" id="UP000235728"/>
    </source>
</evidence>
<accession>A0A2N6NJN9</accession>
<evidence type="ECO:0000259" key="1">
    <source>
        <dbReference type="Pfam" id="PF01636"/>
    </source>
</evidence>
<dbReference type="InterPro" id="IPR002575">
    <property type="entry name" value="Aminoglycoside_PTrfase"/>
</dbReference>